<dbReference type="Proteomes" id="UP000005272">
    <property type="component" value="Unassembled WGS sequence"/>
</dbReference>
<name>A0A828U237_ECOLX</name>
<evidence type="ECO:0000313" key="2">
    <source>
        <dbReference type="Proteomes" id="UP000005272"/>
    </source>
</evidence>
<proteinExistence type="predicted"/>
<evidence type="ECO:0000313" key="1">
    <source>
        <dbReference type="EMBL" id="EHU37634.1"/>
    </source>
</evidence>
<gene>
    <name evidence="1" type="ORF">ECDEC2D_5052</name>
</gene>
<protein>
    <submittedName>
        <fullName evidence="1">Uncharacterized protein</fullName>
    </submittedName>
</protein>
<sequence>MLALIRKAGTRLPISCDKTIIHALRLAELIIFSYNDRNETLF</sequence>
<reference evidence="1 2" key="1">
    <citation type="journal article" date="2012" name="J. Bacteriol.">
        <title>Draft Genome Sequences of the Diarrheagenic Escherichia coli Collection.</title>
        <authorList>
            <person name="Hazen T.H."/>
            <person name="Sahl J.W."/>
            <person name="Redman J.C."/>
            <person name="Morris C.R."/>
            <person name="Daugherty S.C."/>
            <person name="Chibucos M.C."/>
            <person name="Sengamalay N.A."/>
            <person name="Fraser-Liggett C.M."/>
            <person name="Steinsland H."/>
            <person name="Whittam T.S."/>
            <person name="Whittam B."/>
            <person name="Manning S.D."/>
            <person name="Rasko D.A."/>
        </authorList>
    </citation>
    <scope>NUCLEOTIDE SEQUENCE [LARGE SCALE GENOMIC DNA]</scope>
    <source>
        <strain evidence="1 2">DEC2D</strain>
    </source>
</reference>
<comment type="caution">
    <text evidence="1">The sequence shown here is derived from an EMBL/GenBank/DDBJ whole genome shotgun (WGS) entry which is preliminary data.</text>
</comment>
<dbReference type="AlphaFoldDB" id="A0A828U237"/>
<organism evidence="1 2">
    <name type="scientific">Escherichia coli DEC2D</name>
    <dbReference type="NCBI Taxonomy" id="868141"/>
    <lineage>
        <taxon>Bacteria</taxon>
        <taxon>Pseudomonadati</taxon>
        <taxon>Pseudomonadota</taxon>
        <taxon>Gammaproteobacteria</taxon>
        <taxon>Enterobacterales</taxon>
        <taxon>Enterobacteriaceae</taxon>
        <taxon>Escherichia</taxon>
    </lineage>
</organism>
<accession>A0A828U237</accession>
<dbReference type="EMBL" id="AIFC01000044">
    <property type="protein sequence ID" value="EHU37634.1"/>
    <property type="molecule type" value="Genomic_DNA"/>
</dbReference>